<feature type="compositionally biased region" description="Gly residues" evidence="6">
    <location>
        <begin position="185"/>
        <end position="195"/>
    </location>
</feature>
<reference evidence="7 8" key="1">
    <citation type="submission" date="2017-04" db="EMBL/GenBank/DDBJ databases">
        <title>Draft genome of the yeast Clavispora lusitaniae type strain CBS 6936.</title>
        <authorList>
            <person name="Durrens P."/>
            <person name="Klopp C."/>
            <person name="Biteau N."/>
            <person name="Fitton-Ouhabi V."/>
            <person name="Dementhon K."/>
            <person name="Accoceberry I."/>
            <person name="Sherman D.J."/>
            <person name="Noel T."/>
        </authorList>
    </citation>
    <scope>NUCLEOTIDE SEQUENCE [LARGE SCALE GENOMIC DNA]</scope>
    <source>
        <strain evidence="7 8">CBS 6936</strain>
    </source>
</reference>
<evidence type="ECO:0000256" key="4">
    <source>
        <dbReference type="ARBA" id="ARBA00023163"/>
    </source>
</evidence>
<evidence type="ECO:0000256" key="5">
    <source>
        <dbReference type="ARBA" id="ARBA00023242"/>
    </source>
</evidence>
<evidence type="ECO:0000256" key="3">
    <source>
        <dbReference type="ARBA" id="ARBA00023015"/>
    </source>
</evidence>
<evidence type="ECO:0000313" key="8">
    <source>
        <dbReference type="Proteomes" id="UP000195602"/>
    </source>
</evidence>
<evidence type="ECO:0000313" key="7">
    <source>
        <dbReference type="EMBL" id="OVF07680.1"/>
    </source>
</evidence>
<dbReference type="PANTHER" id="PTHR21964">
    <property type="entry name" value="BREAST CANCER METASTASIS-SUPPRESSOR 1"/>
    <property type="match status" value="1"/>
</dbReference>
<proteinExistence type="predicted"/>
<dbReference type="SMART" id="SM01401">
    <property type="entry name" value="Sds3"/>
    <property type="match status" value="1"/>
</dbReference>
<keyword evidence="2" id="KW-0678">Repressor</keyword>
<keyword evidence="4" id="KW-0804">Transcription</keyword>
<dbReference type="KEGG" id="clus:A9F13_11g00099"/>
<dbReference type="Proteomes" id="UP000195602">
    <property type="component" value="Unassembled WGS sequence"/>
</dbReference>
<sequence length="305" mass="34004">MSEDKRRQQIGARLSKLESTFGDDRSTFYRSMLHNLSTSLAAIQQGTHEEYLSKRQELESARDYELTRLRLWEEYQVKRVETEYKEDIAVAKQTYDMMVKLLKEKFYDKLQRQVKQLKEDKLLLNLINASSWSPNGNDATVSALSAAAAASSLTLHDRRSLRKRDLHSRFASGEADDLSESNMSGGSGLRTGSGSAGYISASGKRRRHYATRYSSNDESSGVGGANGMKSAGTASSGNDSNLSDKDYDALNQMIMNNDEGVPSMFGARPRPARGSHKQFVGVQGLRPDELNSDLTLLRNAVKRER</sequence>
<dbReference type="GO" id="GO:0005654">
    <property type="term" value="C:nucleoplasm"/>
    <property type="evidence" value="ECO:0007669"/>
    <property type="project" value="UniProtKB-ARBA"/>
</dbReference>
<keyword evidence="3" id="KW-0805">Transcription regulation</keyword>
<organism evidence="7 8">
    <name type="scientific">Clavispora lusitaniae</name>
    <name type="common">Candida lusitaniae</name>
    <dbReference type="NCBI Taxonomy" id="36911"/>
    <lineage>
        <taxon>Eukaryota</taxon>
        <taxon>Fungi</taxon>
        <taxon>Dikarya</taxon>
        <taxon>Ascomycota</taxon>
        <taxon>Saccharomycotina</taxon>
        <taxon>Pichiomycetes</taxon>
        <taxon>Metschnikowiaceae</taxon>
        <taxon>Clavispora</taxon>
    </lineage>
</organism>
<dbReference type="InterPro" id="IPR013907">
    <property type="entry name" value="Sds3"/>
</dbReference>
<keyword evidence="5" id="KW-0539">Nucleus</keyword>
<dbReference type="Pfam" id="PF08598">
    <property type="entry name" value="Sds3"/>
    <property type="match status" value="1"/>
</dbReference>
<name>A0AA91PYI6_CLALS</name>
<comment type="caution">
    <text evidence="7">The sequence shown here is derived from an EMBL/GenBank/DDBJ whole genome shotgun (WGS) entry which is preliminary data.</text>
</comment>
<protein>
    <submittedName>
        <fullName evidence="7">Transcriptional regulatory protein</fullName>
    </submittedName>
</protein>
<evidence type="ECO:0000256" key="2">
    <source>
        <dbReference type="ARBA" id="ARBA00022491"/>
    </source>
</evidence>
<feature type="region of interest" description="Disordered" evidence="6">
    <location>
        <begin position="172"/>
        <end position="245"/>
    </location>
</feature>
<evidence type="ECO:0000256" key="1">
    <source>
        <dbReference type="ARBA" id="ARBA00004123"/>
    </source>
</evidence>
<gene>
    <name evidence="7" type="ORF">A9F13_11g00099</name>
</gene>
<dbReference type="EMBL" id="LYUB02000011">
    <property type="protein sequence ID" value="OVF07680.1"/>
    <property type="molecule type" value="Genomic_DNA"/>
</dbReference>
<accession>A0AA91PYI6</accession>
<evidence type="ECO:0000256" key="6">
    <source>
        <dbReference type="SAM" id="MobiDB-lite"/>
    </source>
</evidence>
<dbReference type="AlphaFoldDB" id="A0AA91PYI6"/>
<feature type="compositionally biased region" description="Polar residues" evidence="6">
    <location>
        <begin position="232"/>
        <end position="241"/>
    </location>
</feature>
<dbReference type="GO" id="GO:0010468">
    <property type="term" value="P:regulation of gene expression"/>
    <property type="evidence" value="ECO:0007669"/>
    <property type="project" value="UniProtKB-ARBA"/>
</dbReference>
<comment type="subcellular location">
    <subcellularLocation>
        <location evidence="1">Nucleus</location>
    </subcellularLocation>
</comment>